<keyword evidence="10" id="KW-1185">Reference proteome</keyword>
<evidence type="ECO:0000256" key="6">
    <source>
        <dbReference type="ARBA" id="ARBA00023004"/>
    </source>
</evidence>
<feature type="compositionally biased region" description="Basic and acidic residues" evidence="7">
    <location>
        <begin position="215"/>
        <end position="234"/>
    </location>
</feature>
<feature type="region of interest" description="Disordered" evidence="7">
    <location>
        <begin position="289"/>
        <end position="331"/>
    </location>
</feature>
<evidence type="ECO:0000256" key="2">
    <source>
        <dbReference type="ARBA" id="ARBA00022723"/>
    </source>
</evidence>
<evidence type="ECO:0000259" key="8">
    <source>
        <dbReference type="PROSITE" id="PS51471"/>
    </source>
</evidence>
<dbReference type="InterPro" id="IPR006620">
    <property type="entry name" value="Pro_4_hyd_alph"/>
</dbReference>
<evidence type="ECO:0000256" key="4">
    <source>
        <dbReference type="ARBA" id="ARBA00022964"/>
    </source>
</evidence>
<dbReference type="InterPro" id="IPR044862">
    <property type="entry name" value="Pro_4_hyd_alph_FE2OG_OXY"/>
</dbReference>
<feature type="compositionally biased region" description="Basic residues" evidence="7">
    <location>
        <begin position="57"/>
        <end position="71"/>
    </location>
</feature>
<evidence type="ECO:0000256" key="7">
    <source>
        <dbReference type="SAM" id="MobiDB-lite"/>
    </source>
</evidence>
<feature type="compositionally biased region" description="Basic and acidic residues" evidence="7">
    <location>
        <begin position="291"/>
        <end position="316"/>
    </location>
</feature>
<dbReference type="InterPro" id="IPR051559">
    <property type="entry name" value="HIF_prolyl_hydroxylases"/>
</dbReference>
<keyword evidence="2" id="KW-0479">Metal-binding</keyword>
<dbReference type="Pfam" id="PF13640">
    <property type="entry name" value="2OG-FeII_Oxy_3"/>
    <property type="match status" value="1"/>
</dbReference>
<dbReference type="InterPro" id="IPR005123">
    <property type="entry name" value="Oxoglu/Fe-dep_dioxygenase_dom"/>
</dbReference>
<sequence>MTPVVADIAQVARGDVSVTSNFLSPGVASALREDARALLAAGAFVGGGLRLPVDDRRRRRRRPRRRRRSLRGRGEEDDEDGGGDDPTTTTFDDRTRLCDVCGIFDDADRHDGVGDRDARDGLLDVVSDLRGMLMGAGFEQLSENMELQYLHYPGGDDDGGGGTGRGGFYRRHFDRTGDEDGPLARRVSLLLYLNEDGWDAATDGGMLRAYVRPSKGRDGKLDDEGNFDHDDHDDARRRAERDVCVLDIVPEGGKLVLFDSAAVEHEVLPTQRERWAVVGWFLTEEGLNVTENERRGGGREERARRTGGEVRTENGPRKKKRNRSGRKRASR</sequence>
<evidence type="ECO:0000256" key="1">
    <source>
        <dbReference type="ARBA" id="ARBA00001961"/>
    </source>
</evidence>
<dbReference type="EMBL" id="JALLAZ020001535">
    <property type="protein sequence ID" value="KAL3773385.1"/>
    <property type="molecule type" value="Genomic_DNA"/>
</dbReference>
<dbReference type="PROSITE" id="PS51471">
    <property type="entry name" value="FE2OG_OXY"/>
    <property type="match status" value="1"/>
</dbReference>
<dbReference type="PANTHER" id="PTHR12907">
    <property type="entry name" value="EGL NINE HOMOLOG-RELATED"/>
    <property type="match status" value="1"/>
</dbReference>
<dbReference type="GO" id="GO:0046872">
    <property type="term" value="F:metal ion binding"/>
    <property type="evidence" value="ECO:0007669"/>
    <property type="project" value="UniProtKB-KW"/>
</dbReference>
<keyword evidence="5" id="KW-0560">Oxidoreductase</keyword>
<feature type="compositionally biased region" description="Basic residues" evidence="7">
    <location>
        <begin position="317"/>
        <end position="331"/>
    </location>
</feature>
<accession>A0ABD3NJJ3</accession>
<name>A0ABD3NJJ3_9STRA</name>
<keyword evidence="6" id="KW-0408">Iron</keyword>
<dbReference type="Proteomes" id="UP001530315">
    <property type="component" value="Unassembled WGS sequence"/>
</dbReference>
<dbReference type="GO" id="GO:0051213">
    <property type="term" value="F:dioxygenase activity"/>
    <property type="evidence" value="ECO:0007669"/>
    <property type="project" value="UniProtKB-KW"/>
</dbReference>
<comment type="cofactor">
    <cofactor evidence="1">
        <name>L-ascorbate</name>
        <dbReference type="ChEBI" id="CHEBI:38290"/>
    </cofactor>
</comment>
<dbReference type="AlphaFoldDB" id="A0ABD3NJJ3"/>
<proteinExistence type="predicted"/>
<evidence type="ECO:0000313" key="10">
    <source>
        <dbReference type="Proteomes" id="UP001530315"/>
    </source>
</evidence>
<feature type="region of interest" description="Disordered" evidence="7">
    <location>
        <begin position="213"/>
        <end position="234"/>
    </location>
</feature>
<dbReference type="GO" id="GO:0031418">
    <property type="term" value="F:L-ascorbic acid binding"/>
    <property type="evidence" value="ECO:0007669"/>
    <property type="project" value="UniProtKB-KW"/>
</dbReference>
<keyword evidence="3" id="KW-0847">Vitamin C</keyword>
<feature type="domain" description="Fe2OG dioxygenase" evidence="8">
    <location>
        <begin position="143"/>
        <end position="283"/>
    </location>
</feature>
<dbReference type="Gene3D" id="2.60.120.620">
    <property type="entry name" value="q2cbj1_9rhob like domain"/>
    <property type="match status" value="1"/>
</dbReference>
<gene>
    <name evidence="9" type="ORF">ACHAW5_010991</name>
</gene>
<protein>
    <recommendedName>
        <fullName evidence="8">Fe2OG dioxygenase domain-containing protein</fullName>
    </recommendedName>
</protein>
<comment type="caution">
    <text evidence="9">The sequence shown here is derived from an EMBL/GenBank/DDBJ whole genome shotgun (WGS) entry which is preliminary data.</text>
</comment>
<evidence type="ECO:0000256" key="3">
    <source>
        <dbReference type="ARBA" id="ARBA00022896"/>
    </source>
</evidence>
<dbReference type="SMART" id="SM00702">
    <property type="entry name" value="P4Hc"/>
    <property type="match status" value="1"/>
</dbReference>
<evidence type="ECO:0000256" key="5">
    <source>
        <dbReference type="ARBA" id="ARBA00023002"/>
    </source>
</evidence>
<dbReference type="PANTHER" id="PTHR12907:SF26">
    <property type="entry name" value="HIF PROLYL HYDROXYLASE, ISOFORM C"/>
    <property type="match status" value="1"/>
</dbReference>
<feature type="region of interest" description="Disordered" evidence="7">
    <location>
        <begin position="56"/>
        <end position="91"/>
    </location>
</feature>
<reference evidence="9 10" key="1">
    <citation type="submission" date="2024-10" db="EMBL/GenBank/DDBJ databases">
        <title>Updated reference genomes for cyclostephanoid diatoms.</title>
        <authorList>
            <person name="Roberts W.R."/>
            <person name="Alverson A.J."/>
        </authorList>
    </citation>
    <scope>NUCLEOTIDE SEQUENCE [LARGE SCALE GENOMIC DNA]</scope>
    <source>
        <strain evidence="9 10">AJA276-08</strain>
    </source>
</reference>
<keyword evidence="4" id="KW-0223">Dioxygenase</keyword>
<organism evidence="9 10">
    <name type="scientific">Stephanodiscus triporus</name>
    <dbReference type="NCBI Taxonomy" id="2934178"/>
    <lineage>
        <taxon>Eukaryota</taxon>
        <taxon>Sar</taxon>
        <taxon>Stramenopiles</taxon>
        <taxon>Ochrophyta</taxon>
        <taxon>Bacillariophyta</taxon>
        <taxon>Coscinodiscophyceae</taxon>
        <taxon>Thalassiosirophycidae</taxon>
        <taxon>Stephanodiscales</taxon>
        <taxon>Stephanodiscaceae</taxon>
        <taxon>Stephanodiscus</taxon>
    </lineage>
</organism>
<evidence type="ECO:0000313" key="9">
    <source>
        <dbReference type="EMBL" id="KAL3773385.1"/>
    </source>
</evidence>